<evidence type="ECO:0000256" key="1">
    <source>
        <dbReference type="PROSITE-ProRule" id="PRU00169"/>
    </source>
</evidence>
<sequence>MDVMLAGMDGRSISRNIKENHLTSSVPVILISGTHDLVASLHQPGAPNDFVAKPFDIDYLLERIEKQLAE</sequence>
<comment type="caution">
    <text evidence="3">The sequence shown here is derived from an EMBL/GenBank/DDBJ whole genome shotgun (WGS) entry which is preliminary data.</text>
</comment>
<dbReference type="EMBL" id="MPPL01000001">
    <property type="protein sequence ID" value="OKS89676.1"/>
    <property type="molecule type" value="Genomic_DNA"/>
</dbReference>
<dbReference type="InterPro" id="IPR011006">
    <property type="entry name" value="CheY-like_superfamily"/>
</dbReference>
<feature type="modified residue" description="4-aspartylphosphate" evidence="1">
    <location>
        <position position="2"/>
    </location>
</feature>
<keyword evidence="1" id="KW-0597">Phosphoprotein</keyword>
<dbReference type="AlphaFoldDB" id="A0A1Q6A6S2"/>
<dbReference type="InterPro" id="IPR001789">
    <property type="entry name" value="Sig_transdc_resp-reg_receiver"/>
</dbReference>
<feature type="domain" description="Response regulatory" evidence="2">
    <location>
        <begin position="1"/>
        <end position="68"/>
    </location>
</feature>
<dbReference type="PROSITE" id="PS50110">
    <property type="entry name" value="RESPONSE_REGULATORY"/>
    <property type="match status" value="1"/>
</dbReference>
<evidence type="ECO:0000313" key="4">
    <source>
        <dbReference type="Proteomes" id="UP000186720"/>
    </source>
</evidence>
<evidence type="ECO:0000259" key="2">
    <source>
        <dbReference type="PROSITE" id="PS50110"/>
    </source>
</evidence>
<protein>
    <recommendedName>
        <fullName evidence="2">Response regulatory domain-containing protein</fullName>
    </recommendedName>
</protein>
<dbReference type="Gene3D" id="3.40.50.2300">
    <property type="match status" value="1"/>
</dbReference>
<evidence type="ECO:0000313" key="3">
    <source>
        <dbReference type="EMBL" id="OKS89676.1"/>
    </source>
</evidence>
<name>A0A1Q6A6S2_9SPHI</name>
<accession>A0A1Q6A6S2</accession>
<dbReference type="STRING" id="1302689.RG47T_5161"/>
<gene>
    <name evidence="3" type="ORF">RG47T_5161</name>
</gene>
<reference evidence="3 4" key="1">
    <citation type="submission" date="2016-11" db="EMBL/GenBank/DDBJ databases">
        <title>Whole Genome Sequencing of Mucilaginibacter polytrichastri RG4-7(T) isolated from the moss sample.</title>
        <authorList>
            <person name="Li Y."/>
        </authorList>
    </citation>
    <scope>NUCLEOTIDE SEQUENCE [LARGE SCALE GENOMIC DNA]</scope>
    <source>
        <strain evidence="3 4">RG4-7</strain>
    </source>
</reference>
<organism evidence="3 4">
    <name type="scientific">Mucilaginibacter polytrichastri</name>
    <dbReference type="NCBI Taxonomy" id="1302689"/>
    <lineage>
        <taxon>Bacteria</taxon>
        <taxon>Pseudomonadati</taxon>
        <taxon>Bacteroidota</taxon>
        <taxon>Sphingobacteriia</taxon>
        <taxon>Sphingobacteriales</taxon>
        <taxon>Sphingobacteriaceae</taxon>
        <taxon>Mucilaginibacter</taxon>
    </lineage>
</organism>
<dbReference type="Proteomes" id="UP000186720">
    <property type="component" value="Unassembled WGS sequence"/>
</dbReference>
<dbReference type="SUPFAM" id="SSF52172">
    <property type="entry name" value="CheY-like"/>
    <property type="match status" value="1"/>
</dbReference>
<dbReference type="GO" id="GO:0000160">
    <property type="term" value="P:phosphorelay signal transduction system"/>
    <property type="evidence" value="ECO:0007669"/>
    <property type="project" value="InterPro"/>
</dbReference>
<proteinExistence type="predicted"/>
<keyword evidence="4" id="KW-1185">Reference proteome</keyword>
<dbReference type="Pfam" id="PF00072">
    <property type="entry name" value="Response_reg"/>
    <property type="match status" value="1"/>
</dbReference>